<dbReference type="EMBL" id="CP136897">
    <property type="protein sequence ID" value="WOL16488.1"/>
    <property type="molecule type" value="Genomic_DNA"/>
</dbReference>
<gene>
    <name evidence="2" type="ORF">Cni_G25275</name>
</gene>
<evidence type="ECO:0000313" key="3">
    <source>
        <dbReference type="Proteomes" id="UP001327560"/>
    </source>
</evidence>
<dbReference type="Pfam" id="PF14111">
    <property type="entry name" value="DUF4283"/>
    <property type="match status" value="1"/>
</dbReference>
<accession>A0AAQ3KWQ7</accession>
<evidence type="ECO:0000259" key="1">
    <source>
        <dbReference type="Pfam" id="PF14111"/>
    </source>
</evidence>
<dbReference type="AlphaFoldDB" id="A0AAQ3KWQ7"/>
<name>A0AAQ3KWQ7_9LILI</name>
<sequence length="139" mass="16467">MRDVSWGENGGGYQSNLKSRRSVDEPFSWASLFRRIEKDDYWRNSEELKQKIKKIQESAKGKVTIDDAEIDLARADYKWVLYGKFFGRTPTLEMVRTALPRIWKLNNECKIVYLVAGYFAFNFECESDYWEVVFGDFFD</sequence>
<feature type="domain" description="DUF4283" evidence="1">
    <location>
        <begin position="75"/>
        <end position="135"/>
    </location>
</feature>
<protein>
    <recommendedName>
        <fullName evidence="1">DUF4283 domain-containing protein</fullName>
    </recommendedName>
</protein>
<dbReference type="InterPro" id="IPR025558">
    <property type="entry name" value="DUF4283"/>
</dbReference>
<keyword evidence="3" id="KW-1185">Reference proteome</keyword>
<reference evidence="2 3" key="1">
    <citation type="submission" date="2023-10" db="EMBL/GenBank/DDBJ databases">
        <title>Chromosome-scale genome assembly provides insights into flower coloration mechanisms of Canna indica.</title>
        <authorList>
            <person name="Li C."/>
        </authorList>
    </citation>
    <scope>NUCLEOTIDE SEQUENCE [LARGE SCALE GENOMIC DNA]</scope>
    <source>
        <tissue evidence="2">Flower</tissue>
    </source>
</reference>
<evidence type="ECO:0000313" key="2">
    <source>
        <dbReference type="EMBL" id="WOL16488.1"/>
    </source>
</evidence>
<proteinExistence type="predicted"/>
<organism evidence="2 3">
    <name type="scientific">Canna indica</name>
    <name type="common">Indian-shot</name>
    <dbReference type="NCBI Taxonomy" id="4628"/>
    <lineage>
        <taxon>Eukaryota</taxon>
        <taxon>Viridiplantae</taxon>
        <taxon>Streptophyta</taxon>
        <taxon>Embryophyta</taxon>
        <taxon>Tracheophyta</taxon>
        <taxon>Spermatophyta</taxon>
        <taxon>Magnoliopsida</taxon>
        <taxon>Liliopsida</taxon>
        <taxon>Zingiberales</taxon>
        <taxon>Cannaceae</taxon>
        <taxon>Canna</taxon>
    </lineage>
</organism>
<dbReference type="Proteomes" id="UP001327560">
    <property type="component" value="Chromosome 8"/>
</dbReference>